<comment type="caution">
    <text evidence="1">The sequence shown here is derived from an EMBL/GenBank/DDBJ whole genome shotgun (WGS) entry which is preliminary data.</text>
</comment>
<keyword evidence="2" id="KW-1185">Reference proteome</keyword>
<protein>
    <submittedName>
        <fullName evidence="1">Uncharacterized protein</fullName>
    </submittedName>
</protein>
<organism evidence="1 2">
    <name type="scientific">Trichonephila clavata</name>
    <name type="common">Joro spider</name>
    <name type="synonym">Nephila clavata</name>
    <dbReference type="NCBI Taxonomy" id="2740835"/>
    <lineage>
        <taxon>Eukaryota</taxon>
        <taxon>Metazoa</taxon>
        <taxon>Ecdysozoa</taxon>
        <taxon>Arthropoda</taxon>
        <taxon>Chelicerata</taxon>
        <taxon>Arachnida</taxon>
        <taxon>Araneae</taxon>
        <taxon>Araneomorphae</taxon>
        <taxon>Entelegynae</taxon>
        <taxon>Araneoidea</taxon>
        <taxon>Nephilidae</taxon>
        <taxon>Trichonephila</taxon>
    </lineage>
</organism>
<evidence type="ECO:0000313" key="2">
    <source>
        <dbReference type="Proteomes" id="UP000887116"/>
    </source>
</evidence>
<gene>
    <name evidence="1" type="ORF">TNCT_251991</name>
</gene>
<accession>A0A8X6GHG7</accession>
<evidence type="ECO:0000313" key="1">
    <source>
        <dbReference type="EMBL" id="GFQ67089.1"/>
    </source>
</evidence>
<dbReference type="AlphaFoldDB" id="A0A8X6GHG7"/>
<proteinExistence type="predicted"/>
<name>A0A8X6GHG7_TRICU</name>
<dbReference type="EMBL" id="BMAO01010421">
    <property type="protein sequence ID" value="GFQ67089.1"/>
    <property type="molecule type" value="Genomic_DNA"/>
</dbReference>
<dbReference type="Proteomes" id="UP000887116">
    <property type="component" value="Unassembled WGS sequence"/>
</dbReference>
<sequence length="132" mass="14998">MASASAGARILKLDLAHSAGLSFTVISRSSESTLLRAGRKEKGKKNEIKKTIFGNGTSEILFFYDLTTLIKKRRPLPTLFWNGNFESFLVKPNLLDKLGQKRRNKVHLGVHKSSLNFIWESFKPRRRSLISH</sequence>
<reference evidence="1" key="1">
    <citation type="submission" date="2020-07" db="EMBL/GenBank/DDBJ databases">
        <title>Multicomponent nature underlies the extraordinary mechanical properties of spider dragline silk.</title>
        <authorList>
            <person name="Kono N."/>
            <person name="Nakamura H."/>
            <person name="Mori M."/>
            <person name="Yoshida Y."/>
            <person name="Ohtoshi R."/>
            <person name="Malay A.D."/>
            <person name="Moran D.A.P."/>
            <person name="Tomita M."/>
            <person name="Numata K."/>
            <person name="Arakawa K."/>
        </authorList>
    </citation>
    <scope>NUCLEOTIDE SEQUENCE</scope>
</reference>